<evidence type="ECO:0000313" key="9">
    <source>
        <dbReference type="Proteomes" id="UP000515203"/>
    </source>
</evidence>
<comment type="similarity">
    <text evidence="4">Belongs to the AHSP family.</text>
</comment>
<dbReference type="CTD" id="51327"/>
<evidence type="ECO:0000256" key="6">
    <source>
        <dbReference type="ARBA" id="ARBA00072174"/>
    </source>
</evidence>
<protein>
    <recommendedName>
        <fullName evidence="6">Alpha-hemoglobin-stabilizing protein</fullName>
    </recommendedName>
    <alternativeName>
        <fullName evidence="8">Erythroid differentiation-related factor</fullName>
    </alternativeName>
    <alternativeName>
        <fullName evidence="7">Erythroid-associated factor</fullName>
    </alternativeName>
</protein>
<evidence type="ECO:0000256" key="7">
    <source>
        <dbReference type="ARBA" id="ARBA00079289"/>
    </source>
</evidence>
<reference evidence="10 11" key="1">
    <citation type="submission" date="2025-04" db="UniProtKB">
        <authorList>
            <consortium name="RefSeq"/>
        </authorList>
    </citation>
    <scope>IDENTIFICATION</scope>
</reference>
<dbReference type="SUPFAM" id="SSF109751">
    <property type="entry name" value="Alpha-hemoglobin stabilizing protein AHSP"/>
    <property type="match status" value="1"/>
</dbReference>
<accession>A0A6P3ETN5</accession>
<dbReference type="Pfam" id="PF09236">
    <property type="entry name" value="AHSP"/>
    <property type="match status" value="1"/>
</dbReference>
<dbReference type="RefSeq" id="XP_004623232.1">
    <property type="nucleotide sequence ID" value="XM_004623175.2"/>
</dbReference>
<dbReference type="FunFam" id="1.20.58.420:FF:000002">
    <property type="entry name" value="Alpha-hemoglobin-stabilizing protein"/>
    <property type="match status" value="1"/>
</dbReference>
<dbReference type="GO" id="GO:0030218">
    <property type="term" value="P:erythrocyte differentiation"/>
    <property type="evidence" value="ECO:0007669"/>
    <property type="project" value="InterPro"/>
</dbReference>
<dbReference type="GO" id="GO:0050821">
    <property type="term" value="P:protein stabilization"/>
    <property type="evidence" value="ECO:0007669"/>
    <property type="project" value="InterPro"/>
</dbReference>
<dbReference type="InterPro" id="IPR036468">
    <property type="entry name" value="AHSP_sf"/>
</dbReference>
<evidence type="ECO:0000313" key="10">
    <source>
        <dbReference type="RefSeq" id="XP_004623232.1"/>
    </source>
</evidence>
<comment type="subunit">
    <text evidence="5">Monomer. Forms a heterodimer with free alpha-hemoglobin. Does not bind beta-hemoglobin nor alpha(2)beta(2) hemoglobin A.</text>
</comment>
<dbReference type="GeneID" id="101576258"/>
<dbReference type="InterPro" id="IPR015317">
    <property type="entry name" value="A_Hb_stabilising_prot"/>
</dbReference>
<dbReference type="AlphaFoldDB" id="A0A6P3ETN5"/>
<dbReference type="Gene3D" id="1.20.58.420">
    <property type="entry name" value="AHSP"/>
    <property type="match status" value="1"/>
</dbReference>
<evidence type="ECO:0000256" key="2">
    <source>
        <dbReference type="ARBA" id="ARBA00022490"/>
    </source>
</evidence>
<keyword evidence="3" id="KW-0143">Chaperone</keyword>
<evidence type="ECO:0000256" key="4">
    <source>
        <dbReference type="ARBA" id="ARBA00061424"/>
    </source>
</evidence>
<sequence length="102" mass="11930">MALLQANKDLISVGMKEFNILLNQQVFDFPLITAEDMKVMVDDWMNMYINFYRPRMTGDKQEQDTALQELQSELKTLANPFLDKYRAFLKSREDLNHAVPPS</sequence>
<keyword evidence="2" id="KW-0963">Cytoplasm</keyword>
<dbReference type="GO" id="GO:0005737">
    <property type="term" value="C:cytoplasm"/>
    <property type="evidence" value="ECO:0007669"/>
    <property type="project" value="UniProtKB-SubCell"/>
</dbReference>
<dbReference type="GO" id="GO:0030492">
    <property type="term" value="F:hemoglobin binding"/>
    <property type="evidence" value="ECO:0007669"/>
    <property type="project" value="InterPro"/>
</dbReference>
<dbReference type="Proteomes" id="UP000515203">
    <property type="component" value="Unplaced"/>
</dbReference>
<comment type="subcellular location">
    <subcellularLocation>
        <location evidence="1">Cytoplasm</location>
    </subcellularLocation>
</comment>
<proteinExistence type="inferred from homology"/>
<dbReference type="RefSeq" id="XP_023565337.1">
    <property type="nucleotide sequence ID" value="XM_023709569.1"/>
</dbReference>
<evidence type="ECO:0000313" key="11">
    <source>
        <dbReference type="RefSeq" id="XP_023565337.1"/>
    </source>
</evidence>
<evidence type="ECO:0000256" key="8">
    <source>
        <dbReference type="ARBA" id="ARBA00081968"/>
    </source>
</evidence>
<dbReference type="OrthoDB" id="9827643at2759"/>
<dbReference type="GO" id="GO:0006457">
    <property type="term" value="P:protein folding"/>
    <property type="evidence" value="ECO:0007669"/>
    <property type="project" value="InterPro"/>
</dbReference>
<keyword evidence="9" id="KW-1185">Reference proteome</keyword>
<dbReference type="PANTHER" id="PTHR15914:SF0">
    <property type="entry name" value="ALPHA-HEMOGLOBIN-STABILIZING PROTEIN"/>
    <property type="match status" value="1"/>
</dbReference>
<evidence type="ECO:0000256" key="5">
    <source>
        <dbReference type="ARBA" id="ARBA00066302"/>
    </source>
</evidence>
<name>A0A6P3ETN5_OCTDE</name>
<dbReference type="PANTHER" id="PTHR15914">
    <property type="entry name" value="ALPHA-HEMOGLOBIN-STABILIZING PROTEIN"/>
    <property type="match status" value="1"/>
</dbReference>
<evidence type="ECO:0000256" key="3">
    <source>
        <dbReference type="ARBA" id="ARBA00023186"/>
    </source>
</evidence>
<evidence type="ECO:0000256" key="1">
    <source>
        <dbReference type="ARBA" id="ARBA00004496"/>
    </source>
</evidence>
<gene>
    <name evidence="10 11" type="primary">Ahsp</name>
</gene>
<organism evidence="9 10">
    <name type="scientific">Octodon degus</name>
    <name type="common">Degu</name>
    <name type="synonym">Sciurus degus</name>
    <dbReference type="NCBI Taxonomy" id="10160"/>
    <lineage>
        <taxon>Eukaryota</taxon>
        <taxon>Metazoa</taxon>
        <taxon>Chordata</taxon>
        <taxon>Craniata</taxon>
        <taxon>Vertebrata</taxon>
        <taxon>Euteleostomi</taxon>
        <taxon>Mammalia</taxon>
        <taxon>Eutheria</taxon>
        <taxon>Euarchontoglires</taxon>
        <taxon>Glires</taxon>
        <taxon>Rodentia</taxon>
        <taxon>Hystricomorpha</taxon>
        <taxon>Octodontidae</taxon>
        <taxon>Octodon</taxon>
    </lineage>
</organism>